<dbReference type="GO" id="GO:0016740">
    <property type="term" value="F:transferase activity"/>
    <property type="evidence" value="ECO:0007669"/>
    <property type="project" value="UniProtKB-KW"/>
</dbReference>
<sequence length="427" mass="46598">MKPTFEELKNRIFAPAMPPTITILLASALKPLDDTRMLGKFGRTLARRPGTQVHVAGRAAPRPPDLPPNLQVHELLHGSRLSLARLRAQWRYWQLLQKLQPSVVFVHAPELLPATVLWQWLGRGRRFVYDVRENYALNIRTQAVYPPWARDVLAGLVRRLETLAAARATAILLAERSYAAELPFASGALVSDAVPTTAGASTPFRSKNHKPKTTSQKPVILIENKYQPYDAVPATCPRRLPNISEPLLLVYSGTISELNGVWEALRFAAHLRTVWPLAHLTIIGACQQPALLARLQAAVAATNGAVTLVGGAALVPHAAVVADLRRSHLGLLPYRPHPSTARCIPTKLFEYLALALPLVLPPNPLWQPLAETAGAGLAFDFQQATYPPAAELAAGLQAGVYYPQGPPPLAFWEPEAKKIVALLDSIG</sequence>
<dbReference type="Proteomes" id="UP000565521">
    <property type="component" value="Unassembled WGS sequence"/>
</dbReference>
<proteinExistence type="predicted"/>
<comment type="caution">
    <text evidence="1">The sequence shown here is derived from an EMBL/GenBank/DDBJ whole genome shotgun (WGS) entry which is preliminary data.</text>
</comment>
<dbReference type="Gene3D" id="3.40.50.2000">
    <property type="entry name" value="Glycogen Phosphorylase B"/>
    <property type="match status" value="1"/>
</dbReference>
<dbReference type="RefSeq" id="WP_176906459.1">
    <property type="nucleotide sequence ID" value="NZ_JABKAU010000001.1"/>
</dbReference>
<reference evidence="1 2" key="1">
    <citation type="submission" date="2020-05" db="EMBL/GenBank/DDBJ databases">
        <title>Hymenobacter terrestris sp. nov. and Hymenobacter lapidiphilus sp. nov., isolated from regoliths in Antarctica.</title>
        <authorList>
            <person name="Sedlacek I."/>
            <person name="Pantucek R."/>
            <person name="Zeman M."/>
            <person name="Holochova P."/>
            <person name="Kralova S."/>
            <person name="Stankova E."/>
            <person name="Sedo O."/>
            <person name="Micenkova L."/>
            <person name="Svec P."/>
            <person name="Gupta V."/>
            <person name="Sood U."/>
            <person name="Korpole U.S."/>
            <person name="Lal R."/>
        </authorList>
    </citation>
    <scope>NUCLEOTIDE SEQUENCE [LARGE SCALE GENOMIC DNA]</scope>
    <source>
        <strain evidence="1 2">P5342</strain>
    </source>
</reference>
<keyword evidence="2" id="KW-1185">Reference proteome</keyword>
<organism evidence="1 2">
    <name type="scientific">Hymenobacter lapidiphilus</name>
    <dbReference type="NCBI Taxonomy" id="2608003"/>
    <lineage>
        <taxon>Bacteria</taxon>
        <taxon>Pseudomonadati</taxon>
        <taxon>Bacteroidota</taxon>
        <taxon>Cytophagia</taxon>
        <taxon>Cytophagales</taxon>
        <taxon>Hymenobacteraceae</taxon>
        <taxon>Hymenobacter</taxon>
    </lineage>
</organism>
<accession>A0A7Y7PL10</accession>
<evidence type="ECO:0000313" key="1">
    <source>
        <dbReference type="EMBL" id="NVO29741.1"/>
    </source>
</evidence>
<gene>
    <name evidence="1" type="ORF">HW554_00870</name>
</gene>
<name>A0A7Y7PL10_9BACT</name>
<dbReference type="EMBL" id="JABKAU010000001">
    <property type="protein sequence ID" value="NVO29741.1"/>
    <property type="molecule type" value="Genomic_DNA"/>
</dbReference>
<dbReference type="AlphaFoldDB" id="A0A7Y7PL10"/>
<protein>
    <submittedName>
        <fullName evidence="1">Glycosyltransferase</fullName>
    </submittedName>
</protein>
<keyword evidence="1" id="KW-0808">Transferase</keyword>
<dbReference type="SUPFAM" id="SSF53756">
    <property type="entry name" value="UDP-Glycosyltransferase/glycogen phosphorylase"/>
    <property type="match status" value="1"/>
</dbReference>
<evidence type="ECO:0000313" key="2">
    <source>
        <dbReference type="Proteomes" id="UP000565521"/>
    </source>
</evidence>